<dbReference type="Proteomes" id="UP000828390">
    <property type="component" value="Unassembled WGS sequence"/>
</dbReference>
<protein>
    <submittedName>
        <fullName evidence="2">Uncharacterized protein</fullName>
    </submittedName>
</protein>
<accession>A0A9D4KCM5</accession>
<comment type="caution">
    <text evidence="2">The sequence shown here is derived from an EMBL/GenBank/DDBJ whole genome shotgun (WGS) entry which is preliminary data.</text>
</comment>
<dbReference type="EMBL" id="JAIWYP010000004">
    <property type="protein sequence ID" value="KAH3836877.1"/>
    <property type="molecule type" value="Genomic_DNA"/>
</dbReference>
<gene>
    <name evidence="2" type="ORF">DPMN_110253</name>
</gene>
<keyword evidence="3" id="KW-1185">Reference proteome</keyword>
<sequence>MDVRPPTDGRERDNLWTTDRRIRDDRWTTDGRTRADNGRPIDGQQLDEGRPMNAELNVELECRGSSTFKKKVKSCLRMSN</sequence>
<reference evidence="2" key="2">
    <citation type="submission" date="2020-11" db="EMBL/GenBank/DDBJ databases">
        <authorList>
            <person name="McCartney M.A."/>
            <person name="Auch B."/>
            <person name="Kono T."/>
            <person name="Mallez S."/>
            <person name="Becker A."/>
            <person name="Gohl D.M."/>
            <person name="Silverstein K.A.T."/>
            <person name="Koren S."/>
            <person name="Bechman K.B."/>
            <person name="Herman A."/>
            <person name="Abrahante J.E."/>
            <person name="Garbe J."/>
        </authorList>
    </citation>
    <scope>NUCLEOTIDE SEQUENCE</scope>
    <source>
        <strain evidence="2">Duluth1</strain>
        <tissue evidence="2">Whole animal</tissue>
    </source>
</reference>
<evidence type="ECO:0000256" key="1">
    <source>
        <dbReference type="SAM" id="MobiDB-lite"/>
    </source>
</evidence>
<name>A0A9D4KCM5_DREPO</name>
<proteinExistence type="predicted"/>
<organism evidence="2 3">
    <name type="scientific">Dreissena polymorpha</name>
    <name type="common">Zebra mussel</name>
    <name type="synonym">Mytilus polymorpha</name>
    <dbReference type="NCBI Taxonomy" id="45954"/>
    <lineage>
        <taxon>Eukaryota</taxon>
        <taxon>Metazoa</taxon>
        <taxon>Spiralia</taxon>
        <taxon>Lophotrochozoa</taxon>
        <taxon>Mollusca</taxon>
        <taxon>Bivalvia</taxon>
        <taxon>Autobranchia</taxon>
        <taxon>Heteroconchia</taxon>
        <taxon>Euheterodonta</taxon>
        <taxon>Imparidentia</taxon>
        <taxon>Neoheterodontei</taxon>
        <taxon>Myida</taxon>
        <taxon>Dreissenoidea</taxon>
        <taxon>Dreissenidae</taxon>
        <taxon>Dreissena</taxon>
    </lineage>
</organism>
<feature type="region of interest" description="Disordered" evidence="1">
    <location>
        <begin position="27"/>
        <end position="50"/>
    </location>
</feature>
<feature type="compositionally biased region" description="Basic and acidic residues" evidence="1">
    <location>
        <begin position="27"/>
        <end position="39"/>
    </location>
</feature>
<evidence type="ECO:0000313" key="3">
    <source>
        <dbReference type="Proteomes" id="UP000828390"/>
    </source>
</evidence>
<evidence type="ECO:0000313" key="2">
    <source>
        <dbReference type="EMBL" id="KAH3836877.1"/>
    </source>
</evidence>
<reference evidence="2" key="1">
    <citation type="journal article" date="2019" name="bioRxiv">
        <title>The Genome of the Zebra Mussel, Dreissena polymorpha: A Resource for Invasive Species Research.</title>
        <authorList>
            <person name="McCartney M.A."/>
            <person name="Auch B."/>
            <person name="Kono T."/>
            <person name="Mallez S."/>
            <person name="Zhang Y."/>
            <person name="Obille A."/>
            <person name="Becker A."/>
            <person name="Abrahante J.E."/>
            <person name="Garbe J."/>
            <person name="Badalamenti J.P."/>
            <person name="Herman A."/>
            <person name="Mangelson H."/>
            <person name="Liachko I."/>
            <person name="Sullivan S."/>
            <person name="Sone E.D."/>
            <person name="Koren S."/>
            <person name="Silverstein K.A.T."/>
            <person name="Beckman K.B."/>
            <person name="Gohl D.M."/>
        </authorList>
    </citation>
    <scope>NUCLEOTIDE SEQUENCE</scope>
    <source>
        <strain evidence="2">Duluth1</strain>
        <tissue evidence="2">Whole animal</tissue>
    </source>
</reference>
<dbReference type="AlphaFoldDB" id="A0A9D4KCM5"/>